<dbReference type="KEGG" id="miz:BAB75_26475"/>
<dbReference type="EMBL" id="LJFO01000001">
    <property type="protein sequence ID" value="KPG17871.1"/>
    <property type="molecule type" value="Genomic_DNA"/>
</dbReference>
<comment type="caution">
    <text evidence="4">The sequence shown here is derived from an EMBL/GenBank/DDBJ whole genome shotgun (WGS) entry which is preliminary data.</text>
</comment>
<dbReference type="PATRIC" id="fig|83262.10.peg.568"/>
<evidence type="ECO:0000313" key="5">
    <source>
        <dbReference type="Proteomes" id="UP000037843"/>
    </source>
</evidence>
<evidence type="ECO:0000256" key="1">
    <source>
        <dbReference type="SAM" id="SignalP"/>
    </source>
</evidence>
<dbReference type="EMBL" id="LJFS01000074">
    <property type="protein sequence ID" value="KPG20978.1"/>
    <property type="molecule type" value="Genomic_DNA"/>
</dbReference>
<dbReference type="STRING" id="83262.BAB75_26475"/>
<name>A0A0N1CB23_9MYCO</name>
<evidence type="ECO:0000313" key="2">
    <source>
        <dbReference type="EMBL" id="KPG17871.1"/>
    </source>
</evidence>
<protein>
    <recommendedName>
        <fullName evidence="8">Hemophore-related protein</fullName>
    </recommendedName>
</protein>
<organism evidence="4 7">
    <name type="scientific">Mycobacteroides immunogenum</name>
    <dbReference type="NCBI Taxonomy" id="83262"/>
    <lineage>
        <taxon>Bacteria</taxon>
        <taxon>Bacillati</taxon>
        <taxon>Actinomycetota</taxon>
        <taxon>Actinomycetes</taxon>
        <taxon>Mycobacteriales</taxon>
        <taxon>Mycobacteriaceae</taxon>
        <taxon>Mycobacteroides</taxon>
    </lineage>
</organism>
<keyword evidence="6" id="KW-1185">Reference proteome</keyword>
<dbReference type="Proteomes" id="UP000037962">
    <property type="component" value="Unassembled WGS sequence"/>
</dbReference>
<feature type="chain" id="PRO_5044544888" description="Hemophore-related protein" evidence="1">
    <location>
        <begin position="25"/>
        <end position="112"/>
    </location>
</feature>
<dbReference type="InterPro" id="IPR032407">
    <property type="entry name" value="MHB"/>
</dbReference>
<dbReference type="GeneID" id="45767418"/>
<evidence type="ECO:0000313" key="3">
    <source>
        <dbReference type="EMBL" id="KPG20978.1"/>
    </source>
</evidence>
<evidence type="ECO:0008006" key="8">
    <source>
        <dbReference type="Google" id="ProtNLM"/>
    </source>
</evidence>
<sequence>MFRLSLAGLSVGLGGLALSLAAGAGVAAADPDLDLAINTTCNYPQVVAALNAQDPQFGKAFSQSPLLQRGLREFLAAGPEKRAQTAQDVANAPAFQPYLGAMEQAYRTCHNF</sequence>
<dbReference type="NCBIfam" id="TIGR04529">
    <property type="entry name" value="MTB_hemophore"/>
    <property type="match status" value="1"/>
</dbReference>
<dbReference type="OrthoDB" id="4563701at2"/>
<evidence type="ECO:0000313" key="7">
    <source>
        <dbReference type="Proteomes" id="UP000186919"/>
    </source>
</evidence>
<gene>
    <name evidence="2" type="ORF">AN908_01580</name>
    <name evidence="3" type="ORF">AN912_29595</name>
    <name evidence="4" type="ORF">AWB85_00005</name>
</gene>
<evidence type="ECO:0000313" key="6">
    <source>
        <dbReference type="Proteomes" id="UP000037962"/>
    </source>
</evidence>
<reference evidence="5 6" key="1">
    <citation type="submission" date="2015-09" db="EMBL/GenBank/DDBJ databases">
        <title>Genome Sequences of Mycobacterium immunogenum Isolates, Recuperated from a Chloraminated Drinking Water Distribution System Simulator Subjected to Episodes of Nitrification.</title>
        <authorList>
            <person name="Gomez-Alvarez V."/>
            <person name="Revetta R.P."/>
        </authorList>
    </citation>
    <scope>NUCLEOTIDE SEQUENCE [LARGE SCALE GENOMIC DNA]</scope>
    <source>
        <strain evidence="2 5">H008</strain>
        <strain evidence="3 6">H076</strain>
    </source>
</reference>
<keyword evidence="1" id="KW-0732">Signal</keyword>
<feature type="signal peptide" evidence="1">
    <location>
        <begin position="1"/>
        <end position="24"/>
    </location>
</feature>
<dbReference type="EMBL" id="LQYE01000001">
    <property type="protein sequence ID" value="OAT69845.1"/>
    <property type="molecule type" value="Genomic_DNA"/>
</dbReference>
<dbReference type="RefSeq" id="WP_043078369.1">
    <property type="nucleotide sequence ID" value="NZ_CP011530.1"/>
</dbReference>
<accession>A0A0N1CB23</accession>
<reference evidence="4 7" key="2">
    <citation type="submission" date="2016-01" db="EMBL/GenBank/DDBJ databases">
        <title>Mycobacterium immunogenum strain CD11_6 genome sequencing and assembly.</title>
        <authorList>
            <person name="Kaur G."/>
            <person name="Nair G.R."/>
            <person name="Mayilraj S."/>
        </authorList>
    </citation>
    <scope>NUCLEOTIDE SEQUENCE [LARGE SCALE GENOMIC DNA]</scope>
    <source>
        <strain evidence="4 7">CD11-6</strain>
    </source>
</reference>
<dbReference type="AlphaFoldDB" id="A0A0N1CB23"/>
<dbReference type="Proteomes" id="UP000037843">
    <property type="component" value="Unassembled WGS sequence"/>
</dbReference>
<dbReference type="Proteomes" id="UP000186919">
    <property type="component" value="Unassembled WGS sequence"/>
</dbReference>
<proteinExistence type="predicted"/>
<dbReference type="GO" id="GO:0020037">
    <property type="term" value="F:heme binding"/>
    <property type="evidence" value="ECO:0007669"/>
    <property type="project" value="InterPro"/>
</dbReference>
<evidence type="ECO:0000313" key="4">
    <source>
        <dbReference type="EMBL" id="OAT69845.1"/>
    </source>
</evidence>